<keyword evidence="3 6" id="KW-0812">Transmembrane</keyword>
<evidence type="ECO:0000256" key="3">
    <source>
        <dbReference type="ARBA" id="ARBA00022692"/>
    </source>
</evidence>
<keyword evidence="7" id="KW-1185">Reference proteome</keyword>
<keyword evidence="4 6" id="KW-1133">Transmembrane helix</keyword>
<evidence type="ECO:0000313" key="8">
    <source>
        <dbReference type="RefSeq" id="XP_048334775.2"/>
    </source>
</evidence>
<name>A0ABM3ISX4_ZIZJJ</name>
<gene>
    <name evidence="8" type="primary">LOC125418089</name>
</gene>
<keyword evidence="5 6" id="KW-0472">Membrane</keyword>
<feature type="transmembrane region" description="Helical" evidence="6">
    <location>
        <begin position="415"/>
        <end position="439"/>
    </location>
</feature>
<dbReference type="PANTHER" id="PTHR11206">
    <property type="entry name" value="MULTIDRUG RESISTANCE PROTEIN"/>
    <property type="match status" value="1"/>
</dbReference>
<reference evidence="8" key="1">
    <citation type="submission" date="2025-08" db="UniProtKB">
        <authorList>
            <consortium name="RefSeq"/>
        </authorList>
    </citation>
    <scope>IDENTIFICATION</scope>
    <source>
        <tissue evidence="8">Seedling</tissue>
    </source>
</reference>
<feature type="transmembrane region" description="Helical" evidence="6">
    <location>
        <begin position="342"/>
        <end position="366"/>
    </location>
</feature>
<feature type="transmembrane region" description="Helical" evidence="6">
    <location>
        <begin position="45"/>
        <end position="66"/>
    </location>
</feature>
<feature type="transmembrane region" description="Helical" evidence="6">
    <location>
        <begin position="220"/>
        <end position="244"/>
    </location>
</feature>
<comment type="similarity">
    <text evidence="2 6">Belongs to the multi antimicrobial extrusion (MATE) (TC 2.A.66.1) family.</text>
</comment>
<dbReference type="InterPro" id="IPR045069">
    <property type="entry name" value="MATE_euk"/>
</dbReference>
<evidence type="ECO:0000256" key="2">
    <source>
        <dbReference type="ARBA" id="ARBA00010199"/>
    </source>
</evidence>
<feature type="transmembrane region" description="Helical" evidence="6">
    <location>
        <begin position="386"/>
        <end position="408"/>
    </location>
</feature>
<feature type="transmembrane region" description="Helical" evidence="6">
    <location>
        <begin position="160"/>
        <end position="181"/>
    </location>
</feature>
<dbReference type="CDD" id="cd13132">
    <property type="entry name" value="MATE_eukaryotic"/>
    <property type="match status" value="1"/>
</dbReference>
<sequence>MTTNTNGVIEEANVPLLQDLASTVPLKEEEEGVLVKRVWIESKKLWHIVGPAIFSRLASFSMFVITQAFAGHMGDLELAAISIATNVIVSFDFGLLLGMASALETLCGQAYGAKQYYMMGVYLQRSWIVLFICCILLLPLYLFASPILKLLGQPHDVAELSGVASLCFLPVHFSFAFQFPLQRFLQSQLKNNVIAVVSFAALVVHVIVSWLFVYKFQLGVIGTALTLSVSWWVLVLGLLVYTLFGGCPLTWSGFSIEAFSGLWEFTKLSASSGVMLCLENWYYRILIVLTGNLSNAEIAVDALSICMSINGWEMMIPFGFFAATGVRVANELGAGNGKGAKFATIVSVTTSIIIGIFFWFLILIFHNEIALIFSTSKPVLQEVNKLSILLAVTILLNSVQPILSGVAVGSGWQSYVAYINIGCYYLIGVPIGYFMGWIFNQGVMGIWAGMIGGTAIQTLVLIFITVRCDWDKEAEKASAHLLKWGEKKQLH</sequence>
<feature type="transmembrane region" description="Helical" evidence="6">
    <location>
        <begin position="78"/>
        <end position="106"/>
    </location>
</feature>
<evidence type="ECO:0000256" key="6">
    <source>
        <dbReference type="RuleBase" id="RU004914"/>
    </source>
</evidence>
<evidence type="ECO:0000313" key="7">
    <source>
        <dbReference type="Proteomes" id="UP001652623"/>
    </source>
</evidence>
<evidence type="ECO:0000256" key="4">
    <source>
        <dbReference type="ARBA" id="ARBA00022989"/>
    </source>
</evidence>
<dbReference type="GeneID" id="125418089"/>
<dbReference type="Pfam" id="PF01554">
    <property type="entry name" value="MatE"/>
    <property type="match status" value="2"/>
</dbReference>
<protein>
    <recommendedName>
        <fullName evidence="6">Protein DETOXIFICATION</fullName>
    </recommendedName>
    <alternativeName>
        <fullName evidence="6">Multidrug and toxic compound extrusion protein</fullName>
    </alternativeName>
</protein>
<evidence type="ECO:0000256" key="5">
    <source>
        <dbReference type="ARBA" id="ARBA00023136"/>
    </source>
</evidence>
<feature type="transmembrane region" description="Helical" evidence="6">
    <location>
        <begin position="193"/>
        <end position="214"/>
    </location>
</feature>
<accession>A0ABM3ISX4</accession>
<dbReference type="InterPro" id="IPR002528">
    <property type="entry name" value="MATE_fam"/>
</dbReference>
<comment type="subcellular location">
    <subcellularLocation>
        <location evidence="1">Membrane</location>
        <topology evidence="1">Multi-pass membrane protein</topology>
    </subcellularLocation>
</comment>
<dbReference type="RefSeq" id="XP_048334775.2">
    <property type="nucleotide sequence ID" value="XM_048478818.2"/>
</dbReference>
<organism evidence="7 8">
    <name type="scientific">Ziziphus jujuba</name>
    <name type="common">Chinese jujube</name>
    <name type="synonym">Ziziphus sativa</name>
    <dbReference type="NCBI Taxonomy" id="326968"/>
    <lineage>
        <taxon>Eukaryota</taxon>
        <taxon>Viridiplantae</taxon>
        <taxon>Streptophyta</taxon>
        <taxon>Embryophyta</taxon>
        <taxon>Tracheophyta</taxon>
        <taxon>Spermatophyta</taxon>
        <taxon>Magnoliopsida</taxon>
        <taxon>eudicotyledons</taxon>
        <taxon>Gunneridae</taxon>
        <taxon>Pentapetalae</taxon>
        <taxon>rosids</taxon>
        <taxon>fabids</taxon>
        <taxon>Rosales</taxon>
        <taxon>Rhamnaceae</taxon>
        <taxon>Paliureae</taxon>
        <taxon>Ziziphus</taxon>
    </lineage>
</organism>
<proteinExistence type="inferred from homology"/>
<feature type="transmembrane region" description="Helical" evidence="6">
    <location>
        <begin position="445"/>
        <end position="466"/>
    </location>
</feature>
<feature type="transmembrane region" description="Helical" evidence="6">
    <location>
        <begin position="127"/>
        <end position="148"/>
    </location>
</feature>
<dbReference type="Proteomes" id="UP001652623">
    <property type="component" value="Chromosome 7"/>
</dbReference>
<evidence type="ECO:0000256" key="1">
    <source>
        <dbReference type="ARBA" id="ARBA00004141"/>
    </source>
</evidence>
<dbReference type="NCBIfam" id="TIGR00797">
    <property type="entry name" value="matE"/>
    <property type="match status" value="1"/>
</dbReference>